<organism evidence="2 3">
    <name type="scientific">Dunaliella salina</name>
    <name type="common">Green alga</name>
    <name type="synonym">Protococcus salinus</name>
    <dbReference type="NCBI Taxonomy" id="3046"/>
    <lineage>
        <taxon>Eukaryota</taxon>
        <taxon>Viridiplantae</taxon>
        <taxon>Chlorophyta</taxon>
        <taxon>core chlorophytes</taxon>
        <taxon>Chlorophyceae</taxon>
        <taxon>CS clade</taxon>
        <taxon>Chlamydomonadales</taxon>
        <taxon>Dunaliellaceae</taxon>
        <taxon>Dunaliella</taxon>
    </lineage>
</organism>
<feature type="region of interest" description="Disordered" evidence="1">
    <location>
        <begin position="131"/>
        <end position="151"/>
    </location>
</feature>
<proteinExistence type="predicted"/>
<comment type="caution">
    <text evidence="2">The sequence shown here is derived from an EMBL/GenBank/DDBJ whole genome shotgun (WGS) entry which is preliminary data.</text>
</comment>
<name>A0ABQ7GS69_DUNSA</name>
<sequence length="205" mass="22001">MKAAEHGGNKAGESLVKRQQVKKQPTDSYCLPINANKLSDDVRTLGVCALSGVGAASTPPPVAHTCLHFSLAGPDAGNSSHIEGAGHIHTKDARREQKEAPFVRVLQEVQVEGPFMSCPRHGDFLKCPFPSDEPLRNAPQHGDLPPSPPSTPLCLEDGAMALLLRECTLHAVDPRIHPSNTFRCRSATASLTKLYKAFKLDGRAA</sequence>
<dbReference type="EMBL" id="MU069617">
    <property type="protein sequence ID" value="KAF5837403.1"/>
    <property type="molecule type" value="Genomic_DNA"/>
</dbReference>
<evidence type="ECO:0000313" key="3">
    <source>
        <dbReference type="Proteomes" id="UP000815325"/>
    </source>
</evidence>
<feature type="region of interest" description="Disordered" evidence="1">
    <location>
        <begin position="1"/>
        <end position="20"/>
    </location>
</feature>
<accession>A0ABQ7GS69</accession>
<keyword evidence="3" id="KW-1185">Reference proteome</keyword>
<reference evidence="2" key="1">
    <citation type="submission" date="2017-08" db="EMBL/GenBank/DDBJ databases">
        <authorList>
            <person name="Polle J.E."/>
            <person name="Barry K."/>
            <person name="Cushman J."/>
            <person name="Schmutz J."/>
            <person name="Tran D."/>
            <person name="Hathwaick L.T."/>
            <person name="Yim W.C."/>
            <person name="Jenkins J."/>
            <person name="Mckie-Krisberg Z.M."/>
            <person name="Prochnik S."/>
            <person name="Lindquist E."/>
            <person name="Dockter R.B."/>
            <person name="Adam C."/>
            <person name="Molina H."/>
            <person name="Bunkerborg J."/>
            <person name="Jin E."/>
            <person name="Buchheim M."/>
            <person name="Magnuson J."/>
        </authorList>
    </citation>
    <scope>NUCLEOTIDE SEQUENCE</scope>
    <source>
        <strain evidence="2">CCAP 19/18</strain>
    </source>
</reference>
<evidence type="ECO:0000313" key="2">
    <source>
        <dbReference type="EMBL" id="KAF5837403.1"/>
    </source>
</evidence>
<dbReference type="Proteomes" id="UP000815325">
    <property type="component" value="Unassembled WGS sequence"/>
</dbReference>
<protein>
    <submittedName>
        <fullName evidence="2">Uncharacterized protein</fullName>
    </submittedName>
</protein>
<evidence type="ECO:0000256" key="1">
    <source>
        <dbReference type="SAM" id="MobiDB-lite"/>
    </source>
</evidence>
<gene>
    <name evidence="2" type="ORF">DUNSADRAFT_4451</name>
</gene>